<dbReference type="Pfam" id="PF11951">
    <property type="entry name" value="Fungal_trans_2"/>
    <property type="match status" value="1"/>
</dbReference>
<dbReference type="InterPro" id="IPR021858">
    <property type="entry name" value="Fun_TF"/>
</dbReference>
<dbReference type="GO" id="GO:0000981">
    <property type="term" value="F:DNA-binding transcription factor activity, RNA polymerase II-specific"/>
    <property type="evidence" value="ECO:0007669"/>
    <property type="project" value="InterPro"/>
</dbReference>
<keyword evidence="5" id="KW-0804">Transcription</keyword>
<evidence type="ECO:0000256" key="2">
    <source>
        <dbReference type="ARBA" id="ARBA00022833"/>
    </source>
</evidence>
<dbReference type="GO" id="GO:0003677">
    <property type="term" value="F:DNA binding"/>
    <property type="evidence" value="ECO:0007669"/>
    <property type="project" value="UniProtKB-KW"/>
</dbReference>
<keyword evidence="2" id="KW-0862">Zinc</keyword>
<dbReference type="PROSITE" id="PS50048">
    <property type="entry name" value="ZN2_CY6_FUNGAL_2"/>
    <property type="match status" value="1"/>
</dbReference>
<evidence type="ECO:0000313" key="8">
    <source>
        <dbReference type="EMBL" id="OAG44305.1"/>
    </source>
</evidence>
<dbReference type="GeneID" id="34596480"/>
<dbReference type="AlphaFoldDB" id="A0A177FJ76"/>
<keyword evidence="9" id="KW-1185">Reference proteome</keyword>
<evidence type="ECO:0000256" key="3">
    <source>
        <dbReference type="ARBA" id="ARBA00023015"/>
    </source>
</evidence>
<evidence type="ECO:0000256" key="1">
    <source>
        <dbReference type="ARBA" id="ARBA00022723"/>
    </source>
</evidence>
<sequence>MVNSLVCARTRSRRHAPKVRTGCVTCKARKIRCDETKPSCKRCTSTGRRCDGYVAPRPLLFEIPQDKDERWGFYYFRDRTSKQLLSFANHDFWNRLVLQAGYFRGVVRHALVAIASYHESVDHPDKFRQLDRHRFALLQYNKAIKSLFDAGSHTHVEDILLASILFTFFENIRGALSNALVHLNAGLRVLSEWQSSDGSETILKPSGGLIEEHLAPILKHLQNTAATLMPMRPDQPKMSPTDLPECFQSLKESHFYFEKLVHGLCSSLQHVHERNAWPYCDSGIIQQGRTRLWTWHESFTKFLSDGRHRSCNCTIPSSSFHFDIGTCYLQMQFWATIIRLESTISRSEMVFDNHLPKFQVLLDLITRLADMLDMEVAAGADTCLGFTVEYLAVAGFIALRCRDPVIRRGAIRLMRLHSRTEGIWQSAVAADLAEFIMTREESESTMNHPRRCHDTPEESRLQLLSSNFLSYEEKSKTFQIAHGVSSPDIIKIRVIRSGLEPAVQGFRIFWIDRRSGHSIAMLADCTPSDASGLFPQTIEAESNLWREIDGPKWAEYLERSAASHICGNVKGIQGGHQ</sequence>
<dbReference type="SUPFAM" id="SSF57701">
    <property type="entry name" value="Zn2/Cys6 DNA-binding domain"/>
    <property type="match status" value="1"/>
</dbReference>
<evidence type="ECO:0000256" key="6">
    <source>
        <dbReference type="ARBA" id="ARBA00023242"/>
    </source>
</evidence>
<gene>
    <name evidence="8" type="ORF">AYO21_01301</name>
</gene>
<proteinExistence type="predicted"/>
<dbReference type="Gene3D" id="4.10.240.10">
    <property type="entry name" value="Zn(2)-C6 fungal-type DNA-binding domain"/>
    <property type="match status" value="1"/>
</dbReference>
<name>A0A177FJ76_9EURO</name>
<feature type="domain" description="Zn(2)-C6 fungal-type" evidence="7">
    <location>
        <begin position="22"/>
        <end position="50"/>
    </location>
</feature>
<accession>A0A177FJ76</accession>
<keyword evidence="6" id="KW-0539">Nucleus</keyword>
<dbReference type="PROSITE" id="PS00463">
    <property type="entry name" value="ZN2_CY6_FUNGAL_1"/>
    <property type="match status" value="1"/>
</dbReference>
<dbReference type="InterPro" id="IPR052360">
    <property type="entry name" value="Transcr_Regulatory_Proteins"/>
</dbReference>
<keyword evidence="3" id="KW-0805">Transcription regulation</keyword>
<dbReference type="CDD" id="cd00067">
    <property type="entry name" value="GAL4"/>
    <property type="match status" value="1"/>
</dbReference>
<keyword evidence="1" id="KW-0479">Metal-binding</keyword>
<evidence type="ECO:0000313" key="9">
    <source>
        <dbReference type="Proteomes" id="UP000077002"/>
    </source>
</evidence>
<dbReference type="PANTHER" id="PTHR36206">
    <property type="entry name" value="ASPERCRYPTIN BIOSYNTHESIS CLUSTER-SPECIFIC TRANSCRIPTION REGULATOR ATNN-RELATED"/>
    <property type="match status" value="1"/>
</dbReference>
<reference evidence="8 9" key="1">
    <citation type="submission" date="2016-03" db="EMBL/GenBank/DDBJ databases">
        <title>Draft genome sequence of the Fonsecaea monophora CBS 269.37.</title>
        <authorList>
            <person name="Bombassaro A."/>
            <person name="Vinicius W.A."/>
            <person name="De Hoog S."/>
            <person name="Sun J."/>
            <person name="Souza E.M."/>
            <person name="Raittz R.T."/>
            <person name="Costa F."/>
            <person name="Leao A.C."/>
            <person name="Tadra-Sfeir M.Z."/>
            <person name="Baura V."/>
            <person name="Balsanelli E."/>
            <person name="Pedrosa F.O."/>
            <person name="Moreno L.F."/>
            <person name="Steffens M.B."/>
            <person name="Xi L."/>
            <person name="Bocca A.L."/>
            <person name="Felipe M.S."/>
            <person name="Teixeira M."/>
            <person name="Telles Filho F.Q."/>
            <person name="Azevedo C.M."/>
            <person name="Gomes R."/>
            <person name="Vicente V.A."/>
        </authorList>
    </citation>
    <scope>NUCLEOTIDE SEQUENCE [LARGE SCALE GENOMIC DNA]</scope>
    <source>
        <strain evidence="8 9">CBS 269.37</strain>
    </source>
</reference>
<dbReference type="RefSeq" id="XP_022516257.1">
    <property type="nucleotide sequence ID" value="XM_022651284.1"/>
</dbReference>
<evidence type="ECO:0000256" key="5">
    <source>
        <dbReference type="ARBA" id="ARBA00023163"/>
    </source>
</evidence>
<dbReference type="PRINTS" id="PR00755">
    <property type="entry name" value="AFLATOXINBRP"/>
</dbReference>
<dbReference type="SMART" id="SM00066">
    <property type="entry name" value="GAL4"/>
    <property type="match status" value="1"/>
</dbReference>
<dbReference type="EMBL" id="LVKK01000005">
    <property type="protein sequence ID" value="OAG44305.1"/>
    <property type="molecule type" value="Genomic_DNA"/>
</dbReference>
<comment type="caution">
    <text evidence="8">The sequence shown here is derived from an EMBL/GenBank/DDBJ whole genome shotgun (WGS) entry which is preliminary data.</text>
</comment>
<dbReference type="PANTHER" id="PTHR36206:SF12">
    <property type="entry name" value="ASPERCRYPTIN BIOSYNTHESIS CLUSTER-SPECIFIC TRANSCRIPTION REGULATOR ATNN-RELATED"/>
    <property type="match status" value="1"/>
</dbReference>
<dbReference type="Pfam" id="PF00172">
    <property type="entry name" value="Zn_clus"/>
    <property type="match status" value="1"/>
</dbReference>
<organism evidence="8 9">
    <name type="scientific">Fonsecaea monophora</name>
    <dbReference type="NCBI Taxonomy" id="254056"/>
    <lineage>
        <taxon>Eukaryota</taxon>
        <taxon>Fungi</taxon>
        <taxon>Dikarya</taxon>
        <taxon>Ascomycota</taxon>
        <taxon>Pezizomycotina</taxon>
        <taxon>Eurotiomycetes</taxon>
        <taxon>Chaetothyriomycetidae</taxon>
        <taxon>Chaetothyriales</taxon>
        <taxon>Herpotrichiellaceae</taxon>
        <taxon>Fonsecaea</taxon>
    </lineage>
</organism>
<dbReference type="Proteomes" id="UP000077002">
    <property type="component" value="Unassembled WGS sequence"/>
</dbReference>
<dbReference type="GO" id="GO:0008270">
    <property type="term" value="F:zinc ion binding"/>
    <property type="evidence" value="ECO:0007669"/>
    <property type="project" value="InterPro"/>
</dbReference>
<dbReference type="InterPro" id="IPR001138">
    <property type="entry name" value="Zn2Cys6_DnaBD"/>
</dbReference>
<keyword evidence="4" id="KW-0238">DNA-binding</keyword>
<protein>
    <recommendedName>
        <fullName evidence="7">Zn(2)-C6 fungal-type domain-containing protein</fullName>
    </recommendedName>
</protein>
<evidence type="ECO:0000259" key="7">
    <source>
        <dbReference type="PROSITE" id="PS50048"/>
    </source>
</evidence>
<evidence type="ECO:0000256" key="4">
    <source>
        <dbReference type="ARBA" id="ARBA00023125"/>
    </source>
</evidence>
<dbReference type="OrthoDB" id="2593732at2759"/>
<dbReference type="InterPro" id="IPR036864">
    <property type="entry name" value="Zn2-C6_fun-type_DNA-bd_sf"/>
</dbReference>